<evidence type="ECO:0000313" key="4">
    <source>
        <dbReference type="EMBL" id="KAK5055950.1"/>
    </source>
</evidence>
<dbReference type="GeneID" id="89980643"/>
<dbReference type="InterPro" id="IPR019337">
    <property type="entry name" value="Telomere_length_regulation_dom"/>
</dbReference>
<gene>
    <name evidence="4" type="ORF">LTR84_012500</name>
</gene>
<dbReference type="Proteomes" id="UP001358417">
    <property type="component" value="Unassembled WGS sequence"/>
</dbReference>
<dbReference type="PANTHER" id="PTHR15830:SF10">
    <property type="entry name" value="TELOMERE LENGTH REGULATION PROTEIN TEL2 HOMOLOG"/>
    <property type="match status" value="1"/>
</dbReference>
<feature type="region of interest" description="Disordered" evidence="2">
    <location>
        <begin position="588"/>
        <end position="607"/>
    </location>
</feature>
<feature type="domain" description="Telomere length regulation protein conserved" evidence="3">
    <location>
        <begin position="664"/>
        <end position="774"/>
    </location>
</feature>
<dbReference type="Pfam" id="PF10193">
    <property type="entry name" value="Telomere_reg-2"/>
    <property type="match status" value="1"/>
</dbReference>
<comment type="caution">
    <text evidence="4">The sequence shown here is derived from an EMBL/GenBank/DDBJ whole genome shotgun (WGS) entry which is preliminary data.</text>
</comment>
<dbReference type="AlphaFoldDB" id="A0AAV9NEG2"/>
<reference evidence="4 5" key="1">
    <citation type="submission" date="2023-08" db="EMBL/GenBank/DDBJ databases">
        <title>Black Yeasts Isolated from many extreme environments.</title>
        <authorList>
            <person name="Coleine C."/>
            <person name="Stajich J.E."/>
            <person name="Selbmann L."/>
        </authorList>
    </citation>
    <scope>NUCLEOTIDE SEQUENCE [LARGE SCALE GENOMIC DNA]</scope>
    <source>
        <strain evidence="4 5">CCFEE 5792</strain>
    </source>
</reference>
<feature type="compositionally biased region" description="Basic and acidic residues" evidence="2">
    <location>
        <begin position="635"/>
        <end position="644"/>
    </location>
</feature>
<proteinExistence type="inferred from homology"/>
<evidence type="ECO:0000313" key="5">
    <source>
        <dbReference type="Proteomes" id="UP001358417"/>
    </source>
</evidence>
<dbReference type="GO" id="GO:0051083">
    <property type="term" value="P:'de novo' cotranslational protein folding"/>
    <property type="evidence" value="ECO:0007669"/>
    <property type="project" value="TreeGrafter"/>
</dbReference>
<dbReference type="InterPro" id="IPR051970">
    <property type="entry name" value="TEL2_Regulation"/>
</dbReference>
<protein>
    <recommendedName>
        <fullName evidence="3">Telomere length regulation protein conserved domain-containing protein</fullName>
    </recommendedName>
</protein>
<dbReference type="PANTHER" id="PTHR15830">
    <property type="entry name" value="TELOMERE LENGTH REGULATION PROTEIN TEL2 FAMILY MEMBER"/>
    <property type="match status" value="1"/>
</dbReference>
<evidence type="ECO:0000256" key="1">
    <source>
        <dbReference type="ARBA" id="ARBA00006133"/>
    </source>
</evidence>
<dbReference type="EMBL" id="JAVRRD010000008">
    <property type="protein sequence ID" value="KAK5055950.1"/>
    <property type="molecule type" value="Genomic_DNA"/>
</dbReference>
<comment type="similarity">
    <text evidence="1">Belongs to the TEL2 family.</text>
</comment>
<dbReference type="Gene3D" id="1.25.40.720">
    <property type="entry name" value="Telomere length regulation protein 2, C-terminal domain"/>
    <property type="match status" value="1"/>
</dbReference>
<keyword evidence="5" id="KW-1185">Reference proteome</keyword>
<organism evidence="4 5">
    <name type="scientific">Exophiala bonariae</name>
    <dbReference type="NCBI Taxonomy" id="1690606"/>
    <lineage>
        <taxon>Eukaryota</taxon>
        <taxon>Fungi</taxon>
        <taxon>Dikarya</taxon>
        <taxon>Ascomycota</taxon>
        <taxon>Pezizomycotina</taxon>
        <taxon>Eurotiomycetes</taxon>
        <taxon>Chaetothyriomycetidae</taxon>
        <taxon>Chaetothyriales</taxon>
        <taxon>Herpotrichiellaceae</taxon>
        <taxon>Exophiala</taxon>
    </lineage>
</organism>
<name>A0AAV9NEG2_9EURO</name>
<evidence type="ECO:0000256" key="2">
    <source>
        <dbReference type="SAM" id="MobiDB-lite"/>
    </source>
</evidence>
<evidence type="ECO:0000259" key="3">
    <source>
        <dbReference type="Pfam" id="PF10193"/>
    </source>
</evidence>
<dbReference type="GO" id="GO:0005829">
    <property type="term" value="C:cytosol"/>
    <property type="evidence" value="ECO:0007669"/>
    <property type="project" value="TreeGrafter"/>
</dbReference>
<accession>A0AAV9NEG2</accession>
<dbReference type="GO" id="GO:0051879">
    <property type="term" value="F:Hsp90 protein binding"/>
    <property type="evidence" value="ECO:0007669"/>
    <property type="project" value="TreeGrafter"/>
</dbReference>
<feature type="compositionally biased region" description="Acidic residues" evidence="2">
    <location>
        <begin position="617"/>
        <end position="634"/>
    </location>
</feature>
<dbReference type="GO" id="GO:0042162">
    <property type="term" value="F:telomeric DNA binding"/>
    <property type="evidence" value="ECO:0007669"/>
    <property type="project" value="TreeGrafter"/>
</dbReference>
<dbReference type="RefSeq" id="XP_064707920.1">
    <property type="nucleotide sequence ID" value="XM_064856020.1"/>
</dbReference>
<sequence length="1062" mass="116288">MGDLFKPIKTTRKVQDNIEKFETLSFRDVSASRPNSAKSKITLLDLNSETNDTESESFSLRPSIDSAATTLSAKSASETHKRHESKVFLDKSYLDDSSKKTLPDDAQVILDNQPDREDLVAVLQYLQYGIEGKHDFNIRLPGPKASQILNVLVTVTIPDQWLHLRGSSLAKPEAQLRKLLIAPLASIAGIGALLMQIRRLSSTNHTEVDSVLEDAISILAAILERQFLLGRFMSDAKQFFTNETARRVFWQEVTSLVAGSKILTTMAQVFALVKPLGDRLPGCQWLGDGAEYSKWLSRNISAAAIDIKPGVKTVDEPLNMLGQVFKRGLSLGYRDAFVSELYTALLFGQRALWTTLHSLLKTLSAYDQKAVFDMILRDVTRKSLQASHDKLFTPSDTVKVTGIAAMINGLVQANSLLEAHLVHWLTSNNGEYAGLTLGARRAAIATLAQKQDSLEIVLKKSLASFGNNIQIQHDIMLQQESLTQTILLTSGYLHRLSPEALKQISGSGEFLHMVSARLSASVPRARFLGMIVATAVSRLVDKADKVMNFGVEEMDSEEANSWFDLVNIADTIGDLSVLKTGTAVALPQTTQKRPTTQVSKRSSKAVPQNTKIIAIEELSDADGENGSSDEEEDPDLRPYVRPDSDPEDSDDDPTLINRKKPSAPVYITSLIKQLNTSDDLSITELALKTAPSLIRRKANFGDELGMNLLPLASSLLNLQEGMSSKELQRLKVESLIACLVSKPVVMGPWVASMYFEGDFSLSQRAALLAAVGLGTRELAGYDDKLTQDGFEIADIQPTFPSNRLPPKLESLYASISGPVSAISRDLSHRTLQPMALEAADKLTGPNILKVRTFSSRMEVQKKVAAKAEARSKRIPKDLHKVLADSLYLPFCSRLTLVLTSLPTSPFLANSTLLHPSLLKLSLQTLAIVISTLGPHALQLSAVTRETLILLTQLHSIPSLAHDPIILPTILQLLLTVLDLNVEAGSTAEERLVTEFGTMIAELISWSGSLGERVSIPEVDASDSGEMPWTVLVAGIQVKWQEVGRKFQGRMLGLVAGTDFDSF</sequence>
<feature type="region of interest" description="Disordered" evidence="2">
    <location>
        <begin position="616"/>
        <end position="659"/>
    </location>
</feature>
<dbReference type="InterPro" id="IPR038528">
    <property type="entry name" value="TEL2_C_sf"/>
</dbReference>